<dbReference type="EMBL" id="PYGC01000001">
    <property type="protein sequence ID" value="PSK85316.1"/>
    <property type="molecule type" value="Genomic_DNA"/>
</dbReference>
<sequence>MEYLLDNPKIENTYQEIIRKLRPIQNGAVAEMMTKRGLEYKVNLGASVVSLRQLASGYDRNHLLALKLWNKQWRETMILATLLDEPKQVTEEQLDYWVKSFPNIEMAEQASMNLFVYTPFAFQKAKEWCLEKKNLVKMTGLLMMGRLAMTDKTTADEEFESFFEVLPPLSKDPELSSIFIRSFTHLGRKNKNLNKLAVMFARTLQTIDSPVSQMVAEEIIDELESEYVQEMLNDKG</sequence>
<dbReference type="EMBL" id="BLAU01000001">
    <property type="protein sequence ID" value="GET19936.1"/>
    <property type="molecule type" value="Genomic_DNA"/>
</dbReference>
<keyword evidence="4" id="KW-1185">Reference proteome</keyword>
<dbReference type="Gene3D" id="1.25.10.90">
    <property type="match status" value="1"/>
</dbReference>
<dbReference type="Proteomes" id="UP000240621">
    <property type="component" value="Unassembled WGS sequence"/>
</dbReference>
<dbReference type="OrthoDB" id="1122333at2"/>
<gene>
    <name evidence="2" type="ORF">CLV93_101269</name>
    <name evidence="1" type="ORF">JCM18694_01820</name>
</gene>
<dbReference type="PANTHER" id="PTHR41291">
    <property type="entry name" value="DNA ALKYLATION REPAIR PROTEIN"/>
    <property type="match status" value="1"/>
</dbReference>
<protein>
    <submittedName>
        <fullName evidence="2">DNA alkylation repair enzyme</fullName>
    </submittedName>
</protein>
<dbReference type="AlphaFoldDB" id="A0A2P8CK20"/>
<evidence type="ECO:0000313" key="4">
    <source>
        <dbReference type="Proteomes" id="UP000396862"/>
    </source>
</evidence>
<dbReference type="SUPFAM" id="SSF48371">
    <property type="entry name" value="ARM repeat"/>
    <property type="match status" value="1"/>
</dbReference>
<dbReference type="PANTHER" id="PTHR41291:SF1">
    <property type="entry name" value="DNA ALKYLATION REPAIR PROTEIN"/>
    <property type="match status" value="1"/>
</dbReference>
<evidence type="ECO:0000313" key="3">
    <source>
        <dbReference type="Proteomes" id="UP000240621"/>
    </source>
</evidence>
<dbReference type="Proteomes" id="UP000396862">
    <property type="component" value="Unassembled WGS sequence"/>
</dbReference>
<accession>A0A2P8CK20</accession>
<reference evidence="1 4" key="2">
    <citation type="submission" date="2019-10" db="EMBL/GenBank/DDBJ databases">
        <title>Prolixibacter strains distinguished by the presence of nitrate reductase genes were adept at nitrate-dependent anaerobic corrosion of metallic iron and carbon steel.</title>
        <authorList>
            <person name="Iino T."/>
            <person name="Shono N."/>
            <person name="Ito K."/>
            <person name="Nakamura R."/>
            <person name="Sueoka K."/>
            <person name="Harayama S."/>
            <person name="Ohkuma M."/>
        </authorList>
    </citation>
    <scope>NUCLEOTIDE SEQUENCE [LARGE SCALE GENOMIC DNA]</scope>
    <source>
        <strain evidence="1 4">MIC1-1</strain>
    </source>
</reference>
<dbReference type="RefSeq" id="WP_106540369.1">
    <property type="nucleotide sequence ID" value="NZ_BLAU01000001.1"/>
</dbReference>
<dbReference type="InterPro" id="IPR016024">
    <property type="entry name" value="ARM-type_fold"/>
</dbReference>
<comment type="caution">
    <text evidence="2">The sequence shown here is derived from an EMBL/GenBank/DDBJ whole genome shotgun (WGS) entry which is preliminary data.</text>
</comment>
<organism evidence="2 3">
    <name type="scientific">Prolixibacter denitrificans</name>
    <dbReference type="NCBI Taxonomy" id="1541063"/>
    <lineage>
        <taxon>Bacteria</taxon>
        <taxon>Pseudomonadati</taxon>
        <taxon>Bacteroidota</taxon>
        <taxon>Bacteroidia</taxon>
        <taxon>Marinilabiliales</taxon>
        <taxon>Prolixibacteraceae</taxon>
        <taxon>Prolixibacter</taxon>
    </lineage>
</organism>
<proteinExistence type="predicted"/>
<reference evidence="2 3" key="1">
    <citation type="submission" date="2018-03" db="EMBL/GenBank/DDBJ databases">
        <title>Genomic Encyclopedia of Archaeal and Bacterial Type Strains, Phase II (KMG-II): from individual species to whole genera.</title>
        <authorList>
            <person name="Goeker M."/>
        </authorList>
    </citation>
    <scope>NUCLEOTIDE SEQUENCE [LARGE SCALE GENOMIC DNA]</scope>
    <source>
        <strain evidence="2 3">DSM 27267</strain>
    </source>
</reference>
<evidence type="ECO:0000313" key="1">
    <source>
        <dbReference type="EMBL" id="GET19936.1"/>
    </source>
</evidence>
<evidence type="ECO:0000313" key="2">
    <source>
        <dbReference type="EMBL" id="PSK85316.1"/>
    </source>
</evidence>
<dbReference type="Pfam" id="PF08713">
    <property type="entry name" value="DNA_alkylation"/>
    <property type="match status" value="1"/>
</dbReference>
<name>A0A2P8CK20_9BACT</name>
<dbReference type="InterPro" id="IPR014825">
    <property type="entry name" value="DNA_alkylation"/>
</dbReference>